<dbReference type="InterPro" id="IPR004875">
    <property type="entry name" value="DDE_SF_endonuclease_dom"/>
</dbReference>
<evidence type="ECO:0008006" key="7">
    <source>
        <dbReference type="Google" id="ProtNLM"/>
    </source>
</evidence>
<dbReference type="GO" id="GO:0003677">
    <property type="term" value="F:DNA binding"/>
    <property type="evidence" value="ECO:0007669"/>
    <property type="project" value="UniProtKB-KW"/>
</dbReference>
<evidence type="ECO:0000313" key="6">
    <source>
        <dbReference type="Proteomes" id="UP000663865"/>
    </source>
</evidence>
<dbReference type="SMART" id="SM00674">
    <property type="entry name" value="CENPB"/>
    <property type="match status" value="1"/>
</dbReference>
<dbReference type="Pfam" id="PF00024">
    <property type="entry name" value="PAN_1"/>
    <property type="match status" value="1"/>
</dbReference>
<dbReference type="Gene3D" id="3.50.4.10">
    <property type="entry name" value="Hepatocyte Growth Factor"/>
    <property type="match status" value="1"/>
</dbReference>
<gene>
    <name evidence="5" type="ORF">KIK155_LOCUS30549</name>
</gene>
<comment type="caution">
    <text evidence="5">The sequence shown here is derived from an EMBL/GenBank/DDBJ whole genome shotgun (WGS) entry which is preliminary data.</text>
</comment>
<reference evidence="5" key="1">
    <citation type="submission" date="2021-02" db="EMBL/GenBank/DDBJ databases">
        <authorList>
            <person name="Nowell W R."/>
        </authorList>
    </citation>
    <scope>NUCLEOTIDE SEQUENCE</scope>
</reference>
<name>A0A818Z8J0_9BILA</name>
<dbReference type="SUPFAM" id="SSF57414">
    <property type="entry name" value="Hairpin loop containing domain-like"/>
    <property type="match status" value="1"/>
</dbReference>
<dbReference type="PROSITE" id="PS50948">
    <property type="entry name" value="PAN"/>
    <property type="match status" value="1"/>
</dbReference>
<dbReference type="Proteomes" id="UP000663865">
    <property type="component" value="Unassembled WGS sequence"/>
</dbReference>
<dbReference type="AlphaFoldDB" id="A0A818Z8J0"/>
<feature type="domain" description="HTH CENPB-type" evidence="4">
    <location>
        <begin position="332"/>
        <end position="403"/>
    </location>
</feature>
<dbReference type="InterPro" id="IPR003609">
    <property type="entry name" value="Pan_app"/>
</dbReference>
<protein>
    <recommendedName>
        <fullName evidence="7">Transposase</fullName>
    </recommendedName>
</protein>
<dbReference type="Pfam" id="PF03184">
    <property type="entry name" value="DDE_1"/>
    <property type="match status" value="1"/>
</dbReference>
<evidence type="ECO:0000256" key="1">
    <source>
        <dbReference type="ARBA" id="ARBA00023125"/>
    </source>
</evidence>
<feature type="compositionally biased region" description="Acidic residues" evidence="2">
    <location>
        <begin position="260"/>
        <end position="271"/>
    </location>
</feature>
<keyword evidence="1" id="KW-0238">DNA-binding</keyword>
<organism evidence="5 6">
    <name type="scientific">Rotaria socialis</name>
    <dbReference type="NCBI Taxonomy" id="392032"/>
    <lineage>
        <taxon>Eukaryota</taxon>
        <taxon>Metazoa</taxon>
        <taxon>Spiralia</taxon>
        <taxon>Gnathifera</taxon>
        <taxon>Rotifera</taxon>
        <taxon>Eurotatoria</taxon>
        <taxon>Bdelloidea</taxon>
        <taxon>Philodinida</taxon>
        <taxon>Philodinidae</taxon>
        <taxon>Rotaria</taxon>
    </lineage>
</organism>
<evidence type="ECO:0000259" key="4">
    <source>
        <dbReference type="PROSITE" id="PS51253"/>
    </source>
</evidence>
<dbReference type="InterPro" id="IPR006600">
    <property type="entry name" value="HTH_CenpB_DNA-bd_dom"/>
</dbReference>
<proteinExistence type="predicted"/>
<feature type="region of interest" description="Disordered" evidence="2">
    <location>
        <begin position="248"/>
        <end position="276"/>
    </location>
</feature>
<dbReference type="InterPro" id="IPR009057">
    <property type="entry name" value="Homeodomain-like_sf"/>
</dbReference>
<feature type="domain" description="Apple" evidence="3">
    <location>
        <begin position="17"/>
        <end position="104"/>
    </location>
</feature>
<dbReference type="Gene3D" id="1.10.10.60">
    <property type="entry name" value="Homeodomain-like"/>
    <property type="match status" value="1"/>
</dbReference>
<dbReference type="EMBL" id="CAJNYV010005617">
    <property type="protein sequence ID" value="CAF3766103.1"/>
    <property type="molecule type" value="Genomic_DNA"/>
</dbReference>
<sequence>MSSPAHAIYSSTLSLSLQGHEFQPQYGFQLIFNNTAQSLLLCAAACTQNPPCRTFDYDSSSHRCRLFEADLTNGAIIAVASQTSIVGSVILSASLYASMYNQSCSACQENRYQTCSSTTSTCQCPGNSYWNGSMCPLQLFANATCSQIDACRSDLNLSCIINSYGEFTQCLTDLSTFEKVMNPANIVDCLCDLVKNNLSLHSTSDISSKEREIAQHLCETIVTFNKCKRVEYEEETTLDLYEMSNDYESEVDDTTSHDDDSSEADDELESEEKEREGCNVKGYSLEYMKEVVAYADAKDSSGKRRRSWKTVHHKYKKVPDQAYISRFRNYIEQQGTKRQKTQNLDDMVFKIFVGAREKSLMVHDIDIKRWGLKAAKEIKLDEFSASDRWLRNFKGRHGIVSRRVTNIVTKHEVANQELIEKSAKDFIKDFYKCSSHFNPSQILNTDQVGIEKEAHSTRTLSFGGEKKTFGTVASKNASTHSYTVQPTISLDGKQVGPILLCLQEPKGKLGEGVKNKLFKPSNVVITCSASGKLTSSLVAYWRDNCLLPSIGGKCLLLSDSWSAQNDMSLYDKANCQNKHITRIQTPQKTTSDLQPLDVYYNRQMKNFIKRIYNRVALDEIPIHMYERNNIIKIVSLVHNQLSAPIFRQMIRYSWYASGLSKTDPTPFFNINEVCFPPITSHEECSVDNCDDAVLITCAFCSEKFCFHDFFVNYHFHD</sequence>
<accession>A0A818Z8J0</accession>
<evidence type="ECO:0000313" key="5">
    <source>
        <dbReference type="EMBL" id="CAF3766103.1"/>
    </source>
</evidence>
<evidence type="ECO:0000259" key="3">
    <source>
        <dbReference type="PROSITE" id="PS50948"/>
    </source>
</evidence>
<dbReference type="PROSITE" id="PS51253">
    <property type="entry name" value="HTH_CENPB"/>
    <property type="match status" value="1"/>
</dbReference>
<evidence type="ECO:0000256" key="2">
    <source>
        <dbReference type="SAM" id="MobiDB-lite"/>
    </source>
</evidence>
<dbReference type="Pfam" id="PF04236">
    <property type="entry name" value="Transp_Tc5_C"/>
    <property type="match status" value="1"/>
</dbReference>
<dbReference type="SUPFAM" id="SSF46689">
    <property type="entry name" value="Homeodomain-like"/>
    <property type="match status" value="1"/>
</dbReference>
<dbReference type="InterPro" id="IPR007350">
    <property type="entry name" value="Transposase_Tc5_C"/>
</dbReference>